<dbReference type="SUPFAM" id="SSF64153">
    <property type="entry name" value="YjeF N-terminal domain-like"/>
    <property type="match status" value="1"/>
</dbReference>
<feature type="binding site" evidence="18">
    <location>
        <begin position="135"/>
        <end position="141"/>
    </location>
    <ligand>
        <name>(6S)-NADPHX</name>
        <dbReference type="ChEBI" id="CHEBI:64076"/>
    </ligand>
</feature>
<protein>
    <recommendedName>
        <fullName evidence="19">Bifunctional NAD(P)H-hydrate repair enzyme</fullName>
    </recommendedName>
    <alternativeName>
        <fullName evidence="19">Nicotinamide nucleotide repair protein</fullName>
    </alternativeName>
    <domain>
        <recommendedName>
            <fullName evidence="19">ADP-dependent (S)-NAD(P)H-hydrate dehydratase</fullName>
            <ecNumber evidence="19">4.2.1.136</ecNumber>
        </recommendedName>
        <alternativeName>
            <fullName evidence="19">ADP-dependent NAD(P)HX dehydratase</fullName>
        </alternativeName>
    </domain>
    <domain>
        <recommendedName>
            <fullName evidence="19">NAD(P)H-hydrate epimerase</fullName>
            <ecNumber evidence="19">5.1.99.6</ecNumber>
        </recommendedName>
    </domain>
</protein>
<feature type="binding site" evidence="17">
    <location>
        <position position="460"/>
    </location>
    <ligand>
        <name>AMP</name>
        <dbReference type="ChEBI" id="CHEBI:456215"/>
    </ligand>
</feature>
<comment type="catalytic activity">
    <reaction evidence="15 17 19">
        <text>(6S)-NADHX + ADP = AMP + phosphate + NADH + H(+)</text>
        <dbReference type="Rhea" id="RHEA:32223"/>
        <dbReference type="ChEBI" id="CHEBI:15378"/>
        <dbReference type="ChEBI" id="CHEBI:43474"/>
        <dbReference type="ChEBI" id="CHEBI:57945"/>
        <dbReference type="ChEBI" id="CHEBI:64074"/>
        <dbReference type="ChEBI" id="CHEBI:456215"/>
        <dbReference type="ChEBI" id="CHEBI:456216"/>
        <dbReference type="EC" id="4.2.1.136"/>
    </reaction>
</comment>
<keyword evidence="11 18" id="KW-0413">Isomerase</keyword>
<dbReference type="GO" id="GO:0052855">
    <property type="term" value="F:ADP-dependent NAD(P)H-hydrate dehydratase activity"/>
    <property type="evidence" value="ECO:0007669"/>
    <property type="project" value="UniProtKB-UniRule"/>
</dbReference>
<dbReference type="SUPFAM" id="SSF53613">
    <property type="entry name" value="Ribokinase-like"/>
    <property type="match status" value="1"/>
</dbReference>
<dbReference type="eggNOG" id="COG0063">
    <property type="taxonomic scope" value="Bacteria"/>
</dbReference>
<keyword evidence="23" id="KW-1185">Reference proteome</keyword>
<dbReference type="PROSITE" id="PS51385">
    <property type="entry name" value="YJEF_N"/>
    <property type="match status" value="1"/>
</dbReference>
<keyword evidence="22" id="KW-0418">Kinase</keyword>
<evidence type="ECO:0000256" key="9">
    <source>
        <dbReference type="ARBA" id="ARBA00022958"/>
    </source>
</evidence>
<name>E0S2C2_BUTPB</name>
<comment type="similarity">
    <text evidence="4 19">In the C-terminal section; belongs to the NnrD/CARKD family.</text>
</comment>
<dbReference type="GO" id="GO:0110051">
    <property type="term" value="P:metabolite repair"/>
    <property type="evidence" value="ECO:0007669"/>
    <property type="project" value="TreeGrafter"/>
</dbReference>
<dbReference type="InterPro" id="IPR036652">
    <property type="entry name" value="YjeF_N_dom_sf"/>
</dbReference>
<gene>
    <name evidence="18" type="primary">nnrE</name>
    <name evidence="17" type="synonym">nnrD</name>
    <name evidence="22" type="ordered locus">bpr_I1208</name>
</gene>
<dbReference type="EC" id="4.2.1.136" evidence="19"/>
<dbReference type="PIRSF" id="PIRSF017184">
    <property type="entry name" value="Nnr"/>
    <property type="match status" value="1"/>
</dbReference>
<dbReference type="CDD" id="cd01171">
    <property type="entry name" value="YXKO-related"/>
    <property type="match status" value="1"/>
</dbReference>
<feature type="binding site" evidence="18">
    <location>
        <position position="173"/>
    </location>
    <ligand>
        <name>K(+)</name>
        <dbReference type="ChEBI" id="CHEBI:29103"/>
    </ligand>
</feature>
<comment type="similarity">
    <text evidence="17">Belongs to the NnrD/CARKD family.</text>
</comment>
<comment type="function">
    <text evidence="14 19">Bifunctional enzyme that catalyzes the epimerization of the S- and R-forms of NAD(P)HX and the dehydration of the S-form of NAD(P)HX at the expense of ADP, which is converted to AMP. This allows the repair of both epimers of NAD(P)HX, a damaged form of NAD(P)H that is a result of enzymatic or heat-dependent hydration.</text>
</comment>
<feature type="binding site" evidence="17">
    <location>
        <position position="336"/>
    </location>
    <ligand>
        <name>(6S)-NADPHX</name>
        <dbReference type="ChEBI" id="CHEBI:64076"/>
    </ligand>
</feature>
<dbReference type="Proteomes" id="UP000001299">
    <property type="component" value="Chromosome 1"/>
</dbReference>
<evidence type="ECO:0000313" key="22">
    <source>
        <dbReference type="EMBL" id="ADL33947.1"/>
    </source>
</evidence>
<dbReference type="GO" id="GO:0005524">
    <property type="term" value="F:ATP binding"/>
    <property type="evidence" value="ECO:0007669"/>
    <property type="project" value="UniProtKB-UniRule"/>
</dbReference>
<dbReference type="PANTHER" id="PTHR12592:SF0">
    <property type="entry name" value="ATP-DEPENDENT (S)-NAD(P)H-HYDRATE DEHYDRATASE"/>
    <property type="match status" value="1"/>
</dbReference>
<comment type="function">
    <text evidence="17">Catalyzes the dehydration of the S-form of NAD(P)HX at the expense of ADP, which is converted to AMP. Together with NAD(P)HX epimerase, which catalyzes the epimerization of the S- and R-forms, the enzyme allows the repair of both epimers of NAD(P)HX, a damaged form of NAD(P)H that is a result of enzymatic or heat-dependent hydration.</text>
</comment>
<dbReference type="STRING" id="515622.bpr_I1208"/>
<dbReference type="InterPro" id="IPR000631">
    <property type="entry name" value="CARKD"/>
</dbReference>
<comment type="similarity">
    <text evidence="3 19">In the N-terminal section; belongs to the NnrE/AIBP family.</text>
</comment>
<feature type="binding site" evidence="17">
    <location>
        <begin position="430"/>
        <end position="434"/>
    </location>
    <ligand>
        <name>AMP</name>
        <dbReference type="ChEBI" id="CHEBI:456215"/>
    </ligand>
</feature>
<accession>E0S2C2</accession>
<dbReference type="KEGG" id="bpb:bpr_I1208"/>
<dbReference type="GO" id="GO:0046496">
    <property type="term" value="P:nicotinamide nucleotide metabolic process"/>
    <property type="evidence" value="ECO:0007669"/>
    <property type="project" value="UniProtKB-UniRule"/>
</dbReference>
<feature type="domain" description="YjeF N-terminal" evidence="21">
    <location>
        <begin position="10"/>
        <end position="227"/>
    </location>
</feature>
<dbReference type="RefSeq" id="WP_013280601.1">
    <property type="nucleotide sequence ID" value="NC_014387.1"/>
</dbReference>
<evidence type="ECO:0000256" key="14">
    <source>
        <dbReference type="ARBA" id="ARBA00025153"/>
    </source>
</evidence>
<keyword evidence="10 17" id="KW-0520">NAD</keyword>
<comment type="caution">
    <text evidence="18">Lacks conserved residue(s) required for the propagation of feature annotation.</text>
</comment>
<keyword evidence="7 17" id="KW-0067">ATP-binding</keyword>
<evidence type="ECO:0000256" key="2">
    <source>
        <dbReference type="ARBA" id="ARBA00000909"/>
    </source>
</evidence>
<evidence type="ECO:0000256" key="15">
    <source>
        <dbReference type="ARBA" id="ARBA00048238"/>
    </source>
</evidence>
<comment type="cofactor">
    <cofactor evidence="17">
        <name>Mg(2+)</name>
        <dbReference type="ChEBI" id="CHEBI:18420"/>
    </cofactor>
</comment>
<evidence type="ECO:0000256" key="5">
    <source>
        <dbReference type="ARBA" id="ARBA00022723"/>
    </source>
</evidence>
<keyword evidence="22" id="KW-0808">Transferase</keyword>
<evidence type="ECO:0000256" key="6">
    <source>
        <dbReference type="ARBA" id="ARBA00022741"/>
    </source>
</evidence>
<dbReference type="AlphaFoldDB" id="E0S2C2"/>
<evidence type="ECO:0000256" key="1">
    <source>
        <dbReference type="ARBA" id="ARBA00000013"/>
    </source>
</evidence>
<dbReference type="eggNOG" id="COG0062">
    <property type="taxonomic scope" value="Bacteria"/>
</dbReference>
<dbReference type="PROSITE" id="PS01050">
    <property type="entry name" value="YJEF_C_2"/>
    <property type="match status" value="1"/>
</dbReference>
<dbReference type="InterPro" id="IPR004443">
    <property type="entry name" value="YjeF_N_dom"/>
</dbReference>
<feature type="binding site" evidence="18">
    <location>
        <position position="64"/>
    </location>
    <ligand>
        <name>K(+)</name>
        <dbReference type="ChEBI" id="CHEBI:29103"/>
    </ligand>
</feature>
<keyword evidence="8 17" id="KW-0521">NADP</keyword>
<dbReference type="EC" id="5.1.99.6" evidence="19"/>
<evidence type="ECO:0000256" key="10">
    <source>
        <dbReference type="ARBA" id="ARBA00023027"/>
    </source>
</evidence>
<evidence type="ECO:0000256" key="18">
    <source>
        <dbReference type="HAMAP-Rule" id="MF_01966"/>
    </source>
</evidence>
<feature type="binding site" evidence="17">
    <location>
        <position position="461"/>
    </location>
    <ligand>
        <name>(6S)-NADPHX</name>
        <dbReference type="ChEBI" id="CHEBI:64076"/>
    </ligand>
</feature>
<keyword evidence="5 18" id="KW-0479">Metal-binding</keyword>
<dbReference type="InterPro" id="IPR029056">
    <property type="entry name" value="Ribokinase-like"/>
</dbReference>
<organism evidence="22 23">
    <name type="scientific">Butyrivibrio proteoclasticus (strain ATCC 51982 / DSM 14932 / B316)</name>
    <name type="common">Clostridium proteoclasticum</name>
    <dbReference type="NCBI Taxonomy" id="515622"/>
    <lineage>
        <taxon>Bacteria</taxon>
        <taxon>Bacillati</taxon>
        <taxon>Bacillota</taxon>
        <taxon>Clostridia</taxon>
        <taxon>Lachnospirales</taxon>
        <taxon>Lachnospiraceae</taxon>
        <taxon>Butyrivibrio</taxon>
    </lineage>
</organism>
<keyword evidence="13" id="KW-0511">Multifunctional enzyme</keyword>
<dbReference type="InterPro" id="IPR017953">
    <property type="entry name" value="Carbohydrate_kinase_pred_CS"/>
</dbReference>
<dbReference type="HAMAP" id="MF_01966">
    <property type="entry name" value="NADHX_epimerase"/>
    <property type="match status" value="1"/>
</dbReference>
<evidence type="ECO:0000259" key="20">
    <source>
        <dbReference type="PROSITE" id="PS51383"/>
    </source>
</evidence>
<dbReference type="Gene3D" id="3.40.50.10260">
    <property type="entry name" value="YjeF N-terminal domain"/>
    <property type="match status" value="1"/>
</dbReference>
<dbReference type="Pfam" id="PF03853">
    <property type="entry name" value="YjeF_N"/>
    <property type="match status" value="1"/>
</dbReference>
<dbReference type="GO" id="GO:0052856">
    <property type="term" value="F:NAD(P)HX epimerase activity"/>
    <property type="evidence" value="ECO:0007669"/>
    <property type="project" value="UniProtKB-UniRule"/>
</dbReference>
<comment type="cofactor">
    <cofactor evidence="18 19">
        <name>K(+)</name>
        <dbReference type="ChEBI" id="CHEBI:29103"/>
    </cofactor>
    <text evidence="18 19">Binds 1 potassium ion per subunit.</text>
</comment>
<feature type="binding site" evidence="17">
    <location>
        <position position="271"/>
    </location>
    <ligand>
        <name>(6S)-NADPHX</name>
        <dbReference type="ChEBI" id="CHEBI:64076"/>
    </ligand>
</feature>
<comment type="catalytic activity">
    <reaction evidence="1 18 19">
        <text>(6R)-NADHX = (6S)-NADHX</text>
        <dbReference type="Rhea" id="RHEA:32215"/>
        <dbReference type="ChEBI" id="CHEBI:64074"/>
        <dbReference type="ChEBI" id="CHEBI:64075"/>
        <dbReference type="EC" id="5.1.99.6"/>
    </reaction>
</comment>
<feature type="binding site" evidence="18">
    <location>
        <position position="170"/>
    </location>
    <ligand>
        <name>(6S)-NADPHX</name>
        <dbReference type="ChEBI" id="CHEBI:64076"/>
    </ligand>
</feature>
<evidence type="ECO:0000256" key="13">
    <source>
        <dbReference type="ARBA" id="ARBA00023268"/>
    </source>
</evidence>
<evidence type="ECO:0000256" key="7">
    <source>
        <dbReference type="ARBA" id="ARBA00022840"/>
    </source>
</evidence>
<dbReference type="NCBIfam" id="TIGR00196">
    <property type="entry name" value="yjeF_cterm"/>
    <property type="match status" value="1"/>
</dbReference>
<dbReference type="NCBIfam" id="TIGR00197">
    <property type="entry name" value="yjeF_nterm"/>
    <property type="match status" value="1"/>
</dbReference>
<evidence type="ECO:0000256" key="8">
    <source>
        <dbReference type="ARBA" id="ARBA00022857"/>
    </source>
</evidence>
<comment type="similarity">
    <text evidence="18">Belongs to the NnrE/AIBP family.</text>
</comment>
<dbReference type="EMBL" id="CP001810">
    <property type="protein sequence ID" value="ADL33947.1"/>
    <property type="molecule type" value="Genomic_DNA"/>
</dbReference>
<feature type="binding site" evidence="18">
    <location>
        <begin position="63"/>
        <end position="67"/>
    </location>
    <ligand>
        <name>(6S)-NADPHX</name>
        <dbReference type="ChEBI" id="CHEBI:64076"/>
    </ligand>
</feature>
<feature type="binding site" evidence="17">
    <location>
        <position position="393"/>
    </location>
    <ligand>
        <name>(6S)-NADPHX</name>
        <dbReference type="ChEBI" id="CHEBI:64076"/>
    </ligand>
</feature>
<dbReference type="GO" id="GO:0046872">
    <property type="term" value="F:metal ion binding"/>
    <property type="evidence" value="ECO:0007669"/>
    <property type="project" value="UniProtKB-UniRule"/>
</dbReference>
<evidence type="ECO:0000313" key="23">
    <source>
        <dbReference type="Proteomes" id="UP000001299"/>
    </source>
</evidence>
<evidence type="ECO:0000259" key="21">
    <source>
        <dbReference type="PROSITE" id="PS51385"/>
    </source>
</evidence>
<dbReference type="Pfam" id="PF01256">
    <property type="entry name" value="Carb_kinase"/>
    <property type="match status" value="1"/>
</dbReference>
<dbReference type="HOGENOM" id="CLU_024853_4_1_9"/>
<feature type="binding site" evidence="18">
    <location>
        <position position="131"/>
    </location>
    <ligand>
        <name>K(+)</name>
        <dbReference type="ChEBI" id="CHEBI:29103"/>
    </ligand>
</feature>
<sequence>MKFAVNSQEMKVYDRNTSEFFGVPGIVLMERASLKVVESIEKWLGDRNIDRRVRALVICGVGNNGGDGACIARLLRQKGIYVNICLVGDYTKCSDLLLKQLKILEKYGTTPDTFSNIRDNKCASEWDIIVDALFGIGLSRPVSGDFAEAVRYINDCKAERKSDLLVTSVDIPSGINADNGKICGSAVKADITVTFNQIKLGHILYPGCEYLGKLIVEDVGITDDSFLSKEPGAFFYDEDIADLLPKRPLDGNKGTNGKVLIIAGSKDISGACLLATNSCMKAGAGMVRIFTASENAEVIKALLPEAMLVTYEDFEPFNDKLELCFGWASAVVLGPGIGTMQSGYELTKQTLSGYKGNLVVDADALNLVASHHELRELMSNYAKNGRKLIITPHLGEFARLFDRDVRDCKEHILEYPRDLAENLHCTVVCKDARTVIADSKEKKIYINMSGNDGMATAGSGDVLSGILGAFMAFDRSAFEIACLGVYLHGLAGDRGALEKGKHSMVASDIIIGMEDILREI</sequence>
<dbReference type="InterPro" id="IPR030677">
    <property type="entry name" value="Nnr"/>
</dbReference>
<dbReference type="GO" id="GO:0016301">
    <property type="term" value="F:kinase activity"/>
    <property type="evidence" value="ECO:0007669"/>
    <property type="project" value="UniProtKB-KW"/>
</dbReference>
<comment type="catalytic activity">
    <reaction evidence="16 17 19">
        <text>(6S)-NADPHX + ADP = AMP + phosphate + NADPH + H(+)</text>
        <dbReference type="Rhea" id="RHEA:32235"/>
        <dbReference type="ChEBI" id="CHEBI:15378"/>
        <dbReference type="ChEBI" id="CHEBI:43474"/>
        <dbReference type="ChEBI" id="CHEBI:57783"/>
        <dbReference type="ChEBI" id="CHEBI:64076"/>
        <dbReference type="ChEBI" id="CHEBI:456215"/>
        <dbReference type="ChEBI" id="CHEBI:456216"/>
        <dbReference type="EC" id="4.2.1.136"/>
    </reaction>
</comment>
<evidence type="ECO:0000256" key="4">
    <source>
        <dbReference type="ARBA" id="ARBA00009524"/>
    </source>
</evidence>
<reference evidence="22 23" key="1">
    <citation type="journal article" date="2010" name="PLoS ONE">
        <title>The glycobiome of the rumen bacterium Butyrivibrio proteoclasticus B316(T) highlights adaptation to a polysaccharide-rich environment.</title>
        <authorList>
            <person name="Kelly W.J."/>
            <person name="Leahy S.C."/>
            <person name="Altermann E."/>
            <person name="Yeoman C.J."/>
            <person name="Dunne J.C."/>
            <person name="Kong Z."/>
            <person name="Pacheco D.M."/>
            <person name="Li D."/>
            <person name="Noel S.J."/>
            <person name="Moon C.D."/>
            <person name="Cookson A.L."/>
            <person name="Attwood G.T."/>
        </authorList>
    </citation>
    <scope>NUCLEOTIDE SEQUENCE [LARGE SCALE GENOMIC DNA]</scope>
    <source>
        <strain evidence="23">ATCC 51982 / DSM 14932 / B316</strain>
    </source>
</reference>
<evidence type="ECO:0000256" key="11">
    <source>
        <dbReference type="ARBA" id="ARBA00023235"/>
    </source>
</evidence>
<keyword evidence="9 18" id="KW-0630">Potassium</keyword>
<evidence type="ECO:0000256" key="12">
    <source>
        <dbReference type="ARBA" id="ARBA00023239"/>
    </source>
</evidence>
<keyword evidence="12 17" id="KW-0456">Lyase</keyword>
<evidence type="ECO:0000256" key="3">
    <source>
        <dbReference type="ARBA" id="ARBA00006001"/>
    </source>
</evidence>
<evidence type="ECO:0000256" key="16">
    <source>
        <dbReference type="ARBA" id="ARBA00049209"/>
    </source>
</evidence>
<dbReference type="Gene3D" id="3.40.1190.20">
    <property type="match status" value="1"/>
</dbReference>
<dbReference type="PROSITE" id="PS51383">
    <property type="entry name" value="YJEF_C_3"/>
    <property type="match status" value="1"/>
</dbReference>
<comment type="function">
    <text evidence="18">Catalyzes the epimerization of the S- and R-forms of NAD(P)HX, a damaged form of NAD(P)H that is a result of enzymatic or heat-dependent hydration. This is a prerequisite for the S-specific NAD(P)H-hydrate dehydratase to allow the repair of both epimers of NAD(P)HX.</text>
</comment>
<evidence type="ECO:0000256" key="17">
    <source>
        <dbReference type="HAMAP-Rule" id="MF_01965"/>
    </source>
</evidence>
<dbReference type="HAMAP" id="MF_01965">
    <property type="entry name" value="NADHX_dehydratase"/>
    <property type="match status" value="1"/>
</dbReference>
<comment type="catalytic activity">
    <reaction evidence="2 18 19">
        <text>(6R)-NADPHX = (6S)-NADPHX</text>
        <dbReference type="Rhea" id="RHEA:32227"/>
        <dbReference type="ChEBI" id="CHEBI:64076"/>
        <dbReference type="ChEBI" id="CHEBI:64077"/>
        <dbReference type="EC" id="5.1.99.6"/>
    </reaction>
</comment>
<evidence type="ECO:0000256" key="19">
    <source>
        <dbReference type="PIRNR" id="PIRNR017184"/>
    </source>
</evidence>
<comment type="subunit">
    <text evidence="17">Homotetramer.</text>
</comment>
<keyword evidence="6 17" id="KW-0547">Nucleotide-binding</keyword>
<dbReference type="PANTHER" id="PTHR12592">
    <property type="entry name" value="ATP-DEPENDENT (S)-NAD(P)H-HYDRATE DEHYDRATASE FAMILY MEMBER"/>
    <property type="match status" value="1"/>
</dbReference>
<proteinExistence type="inferred from homology"/>
<feature type="domain" description="YjeF C-terminal" evidence="20">
    <location>
        <begin position="236"/>
        <end position="520"/>
    </location>
</feature>